<dbReference type="AlphaFoldDB" id="A0A0B2ULQ9"/>
<dbReference type="SUPFAM" id="SSF54928">
    <property type="entry name" value="RNA-binding domain, RBD"/>
    <property type="match status" value="1"/>
</dbReference>
<dbReference type="InterPro" id="IPR012677">
    <property type="entry name" value="Nucleotide-bd_a/b_plait_sf"/>
</dbReference>
<dbReference type="VEuPathDB" id="MicrosporidiaDB:M896_020390"/>
<organism evidence="5 6">
    <name type="scientific">Ordospora colligata OC4</name>
    <dbReference type="NCBI Taxonomy" id="1354746"/>
    <lineage>
        <taxon>Eukaryota</taxon>
        <taxon>Fungi</taxon>
        <taxon>Fungi incertae sedis</taxon>
        <taxon>Microsporidia</taxon>
        <taxon>Ordosporidae</taxon>
        <taxon>Ordospora</taxon>
    </lineage>
</organism>
<sequence>MDPIETQIVFVRNLPKSVDKDLIMRLFGEYGSIMQIRIGNEVRTEGTAFVVYGSVECARKAIRHMNGYYLEEKYLNAGYWQPFDKFRWMVGRK</sequence>
<dbReference type="Pfam" id="PF00076">
    <property type="entry name" value="RRM_1"/>
    <property type="match status" value="1"/>
</dbReference>
<dbReference type="PROSITE" id="PS50102">
    <property type="entry name" value="RRM"/>
    <property type="match status" value="1"/>
</dbReference>
<keyword evidence="2 3" id="KW-0694">RNA-binding</keyword>
<accession>A0A0B2ULQ9</accession>
<dbReference type="Gene3D" id="3.30.70.330">
    <property type="match status" value="1"/>
</dbReference>
<protein>
    <recommendedName>
        <fullName evidence="4">RRM domain-containing protein</fullName>
    </recommendedName>
</protein>
<evidence type="ECO:0000313" key="6">
    <source>
        <dbReference type="Proteomes" id="UP000031056"/>
    </source>
</evidence>
<keyword evidence="1" id="KW-0677">Repeat</keyword>
<dbReference type="InterPro" id="IPR000504">
    <property type="entry name" value="RRM_dom"/>
</dbReference>
<feature type="domain" description="RRM" evidence="4">
    <location>
        <begin position="7"/>
        <end position="82"/>
    </location>
</feature>
<evidence type="ECO:0000256" key="2">
    <source>
        <dbReference type="ARBA" id="ARBA00022884"/>
    </source>
</evidence>
<evidence type="ECO:0000313" key="5">
    <source>
        <dbReference type="EMBL" id="KHN70204.1"/>
    </source>
</evidence>
<dbReference type="FunCoup" id="A0A0B2ULQ9">
    <property type="interactions" value="274"/>
</dbReference>
<dbReference type="GeneID" id="26261134"/>
<dbReference type="PANTHER" id="PTHR24012">
    <property type="entry name" value="RNA BINDING PROTEIN"/>
    <property type="match status" value="1"/>
</dbReference>
<dbReference type="InterPro" id="IPR035979">
    <property type="entry name" value="RBD_domain_sf"/>
</dbReference>
<name>A0A0B2ULQ9_9MICR</name>
<dbReference type="InParanoid" id="A0A0B2ULQ9"/>
<dbReference type="Proteomes" id="UP000031056">
    <property type="component" value="Unassembled WGS sequence"/>
</dbReference>
<evidence type="ECO:0000256" key="3">
    <source>
        <dbReference type="PROSITE-ProRule" id="PRU00176"/>
    </source>
</evidence>
<reference evidence="5 6" key="1">
    <citation type="journal article" date="2014" name="MBio">
        <title>The Ordospora colligata genome; evolution of extreme reduction in microsporidia and host-to-parasite horizontal gene transfer.</title>
        <authorList>
            <person name="Pombert J.-F."/>
            <person name="Haag K.L."/>
            <person name="Beidas S."/>
            <person name="Ebert D."/>
            <person name="Keeling P.J."/>
        </authorList>
    </citation>
    <scope>NUCLEOTIDE SEQUENCE [LARGE SCALE GENOMIC DNA]</scope>
    <source>
        <strain evidence="5 6">OC4</strain>
    </source>
</reference>
<dbReference type="STRING" id="1354746.A0A0B2ULQ9"/>
<dbReference type="SMART" id="SM00360">
    <property type="entry name" value="RRM"/>
    <property type="match status" value="1"/>
</dbReference>
<gene>
    <name evidence="5" type="ORF">M896_020390</name>
</gene>
<comment type="caution">
    <text evidence="5">The sequence shown here is derived from an EMBL/GenBank/DDBJ whole genome shotgun (WGS) entry which is preliminary data.</text>
</comment>
<evidence type="ECO:0000256" key="1">
    <source>
        <dbReference type="ARBA" id="ARBA00022737"/>
    </source>
</evidence>
<dbReference type="OrthoDB" id="275748at2759"/>
<evidence type="ECO:0000259" key="4">
    <source>
        <dbReference type="PROSITE" id="PS50102"/>
    </source>
</evidence>
<dbReference type="HOGENOM" id="CLU_012062_25_3_1"/>
<dbReference type="RefSeq" id="XP_014564246.1">
    <property type="nucleotide sequence ID" value="XM_014708760.1"/>
</dbReference>
<keyword evidence="6" id="KW-1185">Reference proteome</keyword>
<dbReference type="EMBL" id="JOKQ01000002">
    <property type="protein sequence ID" value="KHN70204.1"/>
    <property type="molecule type" value="Genomic_DNA"/>
</dbReference>
<dbReference type="GO" id="GO:0003723">
    <property type="term" value="F:RNA binding"/>
    <property type="evidence" value="ECO:0007669"/>
    <property type="project" value="UniProtKB-UniRule"/>
</dbReference>
<proteinExistence type="predicted"/>